<dbReference type="InterPro" id="IPR017970">
    <property type="entry name" value="Homeobox_CS"/>
</dbReference>
<dbReference type="PANTHER" id="PTHR45874:SF6">
    <property type="entry name" value="HOMEOBOX PROTEIN HOX-B10A"/>
    <property type="match status" value="1"/>
</dbReference>
<dbReference type="CDD" id="cd00086">
    <property type="entry name" value="homeodomain"/>
    <property type="match status" value="1"/>
</dbReference>
<evidence type="ECO:0000313" key="10">
    <source>
        <dbReference type="EMBL" id="ASS31212.1"/>
    </source>
</evidence>
<reference evidence="10" key="1">
    <citation type="submission" date="2017-06" db="EMBL/GenBank/DDBJ databases">
        <title>Lethenteron camtschaticum and Scyliorhinus torazame Hox genes.</title>
        <authorList>
            <person name="Pascual-Anaya J."/>
        </authorList>
    </citation>
    <scope>NUCLEOTIDE SEQUENCE</scope>
</reference>
<dbReference type="SMART" id="SM00389">
    <property type="entry name" value="HOX"/>
    <property type="match status" value="1"/>
</dbReference>
<organism evidence="10">
    <name type="scientific">Scyliorhinus torazame</name>
    <name type="common">Cloudy catshark</name>
    <name type="synonym">Catulus torazame</name>
    <dbReference type="NCBI Taxonomy" id="75743"/>
    <lineage>
        <taxon>Eukaryota</taxon>
        <taxon>Metazoa</taxon>
        <taxon>Chordata</taxon>
        <taxon>Craniata</taxon>
        <taxon>Vertebrata</taxon>
        <taxon>Chondrichthyes</taxon>
        <taxon>Elasmobranchii</taxon>
        <taxon>Galeomorphii</taxon>
        <taxon>Galeoidea</taxon>
        <taxon>Carcharhiniformes</taxon>
        <taxon>Scyliorhinidae</taxon>
        <taxon>Scyliorhinus</taxon>
    </lineage>
</organism>
<comment type="subcellular location">
    <subcellularLocation>
        <location evidence="1 6 7">Nucleus</location>
    </subcellularLocation>
</comment>
<dbReference type="PROSITE" id="PS50071">
    <property type="entry name" value="HOMEOBOX_2"/>
    <property type="match status" value="1"/>
</dbReference>
<dbReference type="AlphaFoldDB" id="A0A223AB89"/>
<dbReference type="EMBL" id="MF398256">
    <property type="protein sequence ID" value="ASS31212.1"/>
    <property type="molecule type" value="mRNA"/>
</dbReference>
<proteinExistence type="evidence at transcript level"/>
<comment type="similarity">
    <text evidence="2">Belongs to the Abd-B homeobox family.</text>
</comment>
<accession>A0A223AB89</accession>
<dbReference type="PANTHER" id="PTHR45874">
    <property type="entry name" value="HOMEOBOX PROTEIN ABDOMINAL-B"/>
    <property type="match status" value="1"/>
</dbReference>
<evidence type="ECO:0000256" key="6">
    <source>
        <dbReference type="PROSITE-ProRule" id="PRU00108"/>
    </source>
</evidence>
<dbReference type="PRINTS" id="PR00024">
    <property type="entry name" value="HOMEOBOX"/>
</dbReference>
<dbReference type="PROSITE" id="PS00027">
    <property type="entry name" value="HOMEOBOX_1"/>
    <property type="match status" value="1"/>
</dbReference>
<sequence>MSCSENSASSSFSVKSLICCRRAEPYCPGGYLSSRADQGCGVQNWQVGRAHRKQGEMNTHQGIALIPHQYVPGMAGWATPSPPNHTGRPQQIHTYSFTSGVKEEANYCLLDGDKQSKTHSDVSVYPRVISEICTNDSGRVPLPSYFRSEPSYSSNKPPDYNQPPPVTAPCSIPSSISFTSSFATPSSSKPGEKEIKVRTAKDPGRGDQGKNPGGRESTCVPDTSSFQFRGSDKILPEKEMKESTKAESTLNWLTAKGGRKKRCPYSKQQTLELEKEFLFNMYLTLERRLEISRGVNLTDRQVKIWFQNRRMKLKKMSREHRVRGISATFPN</sequence>
<dbReference type="Pfam" id="PF00046">
    <property type="entry name" value="Homeodomain"/>
    <property type="match status" value="1"/>
</dbReference>
<gene>
    <name evidence="10" type="primary">HoxB10</name>
</gene>
<evidence type="ECO:0000256" key="4">
    <source>
        <dbReference type="ARBA" id="ARBA00023155"/>
    </source>
</evidence>
<dbReference type="Gene3D" id="1.10.10.60">
    <property type="entry name" value="Homeodomain-like"/>
    <property type="match status" value="1"/>
</dbReference>
<feature type="domain" description="Homeobox" evidence="9">
    <location>
        <begin position="256"/>
        <end position="316"/>
    </location>
</feature>
<keyword evidence="5 6" id="KW-0539">Nucleus</keyword>
<dbReference type="InterPro" id="IPR009057">
    <property type="entry name" value="Homeodomain-like_sf"/>
</dbReference>
<evidence type="ECO:0000256" key="2">
    <source>
        <dbReference type="ARBA" id="ARBA00006317"/>
    </source>
</evidence>
<evidence type="ECO:0000259" key="9">
    <source>
        <dbReference type="PROSITE" id="PS50071"/>
    </source>
</evidence>
<dbReference type="InterPro" id="IPR046333">
    <property type="entry name" value="HXA10/ABDB-like"/>
</dbReference>
<evidence type="ECO:0000256" key="7">
    <source>
        <dbReference type="RuleBase" id="RU000682"/>
    </source>
</evidence>
<evidence type="ECO:0000256" key="1">
    <source>
        <dbReference type="ARBA" id="ARBA00004123"/>
    </source>
</evidence>
<feature type="region of interest" description="Disordered" evidence="8">
    <location>
        <begin position="144"/>
        <end position="224"/>
    </location>
</feature>
<evidence type="ECO:0000256" key="5">
    <source>
        <dbReference type="ARBA" id="ARBA00023242"/>
    </source>
</evidence>
<dbReference type="GO" id="GO:0000978">
    <property type="term" value="F:RNA polymerase II cis-regulatory region sequence-specific DNA binding"/>
    <property type="evidence" value="ECO:0007669"/>
    <property type="project" value="TreeGrafter"/>
</dbReference>
<dbReference type="InterPro" id="IPR020479">
    <property type="entry name" value="HD_metazoa"/>
</dbReference>
<dbReference type="InterPro" id="IPR001356">
    <property type="entry name" value="HD"/>
</dbReference>
<dbReference type="SUPFAM" id="SSF46689">
    <property type="entry name" value="Homeodomain-like"/>
    <property type="match status" value="1"/>
</dbReference>
<feature type="compositionally biased region" description="Basic and acidic residues" evidence="8">
    <location>
        <begin position="190"/>
        <end position="208"/>
    </location>
</feature>
<protein>
    <submittedName>
        <fullName evidence="10">Homeobox protein Hox-B10</fullName>
    </submittedName>
</protein>
<evidence type="ECO:0000256" key="3">
    <source>
        <dbReference type="ARBA" id="ARBA00023125"/>
    </source>
</evidence>
<keyword evidence="3 6" id="KW-0238">DNA-binding</keyword>
<evidence type="ECO:0000256" key="8">
    <source>
        <dbReference type="SAM" id="MobiDB-lite"/>
    </source>
</evidence>
<name>A0A223AB89_SCYTO</name>
<dbReference type="GO" id="GO:0000981">
    <property type="term" value="F:DNA-binding transcription factor activity, RNA polymerase II-specific"/>
    <property type="evidence" value="ECO:0007669"/>
    <property type="project" value="InterPro"/>
</dbReference>
<keyword evidence="4 6" id="KW-0371">Homeobox</keyword>
<feature type="compositionally biased region" description="Low complexity" evidence="8">
    <location>
        <begin position="171"/>
        <end position="188"/>
    </location>
</feature>
<dbReference type="GO" id="GO:0005634">
    <property type="term" value="C:nucleus"/>
    <property type="evidence" value="ECO:0007669"/>
    <property type="project" value="UniProtKB-SubCell"/>
</dbReference>
<feature type="DNA-binding region" description="Homeobox" evidence="6">
    <location>
        <begin position="258"/>
        <end position="317"/>
    </location>
</feature>